<proteinExistence type="predicted"/>
<evidence type="ECO:0000313" key="4">
    <source>
        <dbReference type="EMBL" id="MBW17096.1"/>
    </source>
</evidence>
<feature type="region of interest" description="Disordered" evidence="2">
    <location>
        <begin position="1"/>
        <end position="21"/>
    </location>
</feature>
<dbReference type="GO" id="GO:0003729">
    <property type="term" value="F:mRNA binding"/>
    <property type="evidence" value="ECO:0007669"/>
    <property type="project" value="TreeGrafter"/>
</dbReference>
<accession>A0A2H8TSA3</accession>
<dbReference type="InterPro" id="IPR055256">
    <property type="entry name" value="KH_1_KHDC4/BBP-like"/>
</dbReference>
<dbReference type="InterPro" id="IPR004087">
    <property type="entry name" value="KH_dom"/>
</dbReference>
<dbReference type="SMART" id="SM00322">
    <property type="entry name" value="KH"/>
    <property type="match status" value="1"/>
</dbReference>
<dbReference type="PANTHER" id="PTHR11208">
    <property type="entry name" value="RNA-BINDING PROTEIN RELATED"/>
    <property type="match status" value="1"/>
</dbReference>
<keyword evidence="1" id="KW-0694">RNA-binding</keyword>
<dbReference type="GO" id="GO:0005634">
    <property type="term" value="C:nucleus"/>
    <property type="evidence" value="ECO:0007669"/>
    <property type="project" value="TreeGrafter"/>
</dbReference>
<evidence type="ECO:0000259" key="3">
    <source>
        <dbReference type="SMART" id="SM00322"/>
    </source>
</evidence>
<dbReference type="EMBL" id="GFXV01005291">
    <property type="protein sequence ID" value="MBW17096.1"/>
    <property type="molecule type" value="Transcribed_RNA"/>
</dbReference>
<dbReference type="OrthoDB" id="6777263at2759"/>
<evidence type="ECO:0000256" key="2">
    <source>
        <dbReference type="SAM" id="MobiDB-lite"/>
    </source>
</evidence>
<sequence length="341" mass="37066">MSSTEINDGANGEMSTESKPNEYVSALVKEKYALDASTHLNTMKLIDEEIARAQNTNSKPESAYLDINSDKPIRLTSKIMVPAKEFPRFNFVGKLLGPKGNSLKRLQEDTMTKMAILGKGSMRNKEKEDEMRSSLNPKFAHLADELHVQVTAYAPPAEAYARLAYALAELRKFLIPDHNDQIAQEQAREMQQFGGAPPVRHPGPIIHAPPPPPAVIRQMPPQPPRMPRAPVPGKAKVMSILDRARSAMEGSNAYPGNGGYGDSGSSHYSHFDSGYGGVATYNGGGNDDYYSGNSYSQDNSQSGGGRGWKNYNTGGSSGPSKPTGNQGSRYGGRNTPYTRQK</sequence>
<dbReference type="CDD" id="cd22384">
    <property type="entry name" value="KH-I_KHDRBS"/>
    <property type="match status" value="1"/>
</dbReference>
<dbReference type="PANTHER" id="PTHR11208:SF42">
    <property type="entry name" value="QUAKING RELATED 54B, ISOFORM E"/>
    <property type="match status" value="1"/>
</dbReference>
<feature type="region of interest" description="Disordered" evidence="2">
    <location>
        <begin position="283"/>
        <end position="341"/>
    </location>
</feature>
<organism evidence="4">
    <name type="scientific">Melanaphis sacchari</name>
    <dbReference type="NCBI Taxonomy" id="742174"/>
    <lineage>
        <taxon>Eukaryota</taxon>
        <taxon>Metazoa</taxon>
        <taxon>Ecdysozoa</taxon>
        <taxon>Arthropoda</taxon>
        <taxon>Hexapoda</taxon>
        <taxon>Insecta</taxon>
        <taxon>Pterygota</taxon>
        <taxon>Neoptera</taxon>
        <taxon>Paraneoptera</taxon>
        <taxon>Hemiptera</taxon>
        <taxon>Sternorrhyncha</taxon>
        <taxon>Aphidomorpha</taxon>
        <taxon>Aphidoidea</taxon>
        <taxon>Aphididae</taxon>
        <taxon>Aphidini</taxon>
        <taxon>Melanaphis</taxon>
    </lineage>
</organism>
<gene>
    <name evidence="4" type="primary">KHDRBS3_0</name>
</gene>
<dbReference type="AlphaFoldDB" id="A0A2H8TSA3"/>
<dbReference type="InterPro" id="IPR045071">
    <property type="entry name" value="BBP-like"/>
</dbReference>
<dbReference type="InterPro" id="IPR036612">
    <property type="entry name" value="KH_dom_type_1_sf"/>
</dbReference>
<protein>
    <submittedName>
        <fullName evidence="4">KH domain-containing, RNA-binding, signal transduction-associated protein 3</fullName>
    </submittedName>
</protein>
<evidence type="ECO:0000256" key="1">
    <source>
        <dbReference type="ARBA" id="ARBA00022884"/>
    </source>
</evidence>
<dbReference type="Pfam" id="PF22675">
    <property type="entry name" value="KH-I_KHDC4-BBP"/>
    <property type="match status" value="1"/>
</dbReference>
<dbReference type="Gene3D" id="3.30.1370.10">
    <property type="entry name" value="K Homology domain, type 1"/>
    <property type="match status" value="1"/>
</dbReference>
<name>A0A2H8TSA3_9HEMI</name>
<feature type="compositionally biased region" description="Low complexity" evidence="2">
    <location>
        <begin position="287"/>
        <end position="301"/>
    </location>
</feature>
<feature type="domain" description="K Homology" evidence="3">
    <location>
        <begin position="73"/>
        <end position="171"/>
    </location>
</feature>
<dbReference type="SUPFAM" id="SSF54791">
    <property type="entry name" value="Eukaryotic type KH-domain (KH-domain type I)"/>
    <property type="match status" value="1"/>
</dbReference>
<reference evidence="4" key="1">
    <citation type="submission" date="2017-10" db="EMBL/GenBank/DDBJ databases">
        <title>Transcriptome Assembly of Sugarcane Aphid Adults.</title>
        <authorList>
            <person name="Scully E.D."/>
            <person name="Palmer N.A."/>
            <person name="Geib S.M."/>
            <person name="Sarath G."/>
            <person name="Sattler S.E."/>
        </authorList>
    </citation>
    <scope>NUCLEOTIDE SEQUENCE</scope>
    <source>
        <tissue evidence="4">Whole body</tissue>
    </source>
</reference>
<dbReference type="GO" id="GO:0000381">
    <property type="term" value="P:regulation of alternative mRNA splicing, via spliceosome"/>
    <property type="evidence" value="ECO:0007669"/>
    <property type="project" value="TreeGrafter"/>
</dbReference>